<dbReference type="Gene3D" id="3.90.330.10">
    <property type="entry name" value="Nitrile hydratase alpha /Thiocyanate hydrolase gamma"/>
    <property type="match status" value="1"/>
</dbReference>
<dbReference type="GO" id="GO:0046914">
    <property type="term" value="F:transition metal ion binding"/>
    <property type="evidence" value="ECO:0007669"/>
    <property type="project" value="InterPro"/>
</dbReference>
<keyword evidence="2" id="KW-1185">Reference proteome</keyword>
<organism evidence="1 2">
    <name type="scientific">Victivallis vadensis</name>
    <dbReference type="NCBI Taxonomy" id="172901"/>
    <lineage>
        <taxon>Bacteria</taxon>
        <taxon>Pseudomonadati</taxon>
        <taxon>Lentisphaerota</taxon>
        <taxon>Lentisphaeria</taxon>
        <taxon>Victivallales</taxon>
        <taxon>Victivallaceae</taxon>
        <taxon>Victivallis</taxon>
    </lineage>
</organism>
<evidence type="ECO:0000313" key="2">
    <source>
        <dbReference type="Proteomes" id="UP000245959"/>
    </source>
</evidence>
<dbReference type="InterPro" id="IPR036648">
    <property type="entry name" value="CN_Hdrase_a/SCN_Hdrase_g_sf"/>
</dbReference>
<dbReference type="EMBL" id="QEKH01000007">
    <property type="protein sequence ID" value="PVY44293.1"/>
    <property type="molecule type" value="Genomic_DNA"/>
</dbReference>
<dbReference type="GeneID" id="78294608"/>
<name>A0A2U1B6I5_9BACT</name>
<dbReference type="AlphaFoldDB" id="A0A2U1B6I5"/>
<evidence type="ECO:0000313" key="1">
    <source>
        <dbReference type="EMBL" id="PVY44293.1"/>
    </source>
</evidence>
<gene>
    <name evidence="1" type="ORF">C8D82_10748</name>
</gene>
<comment type="caution">
    <text evidence="1">The sequence shown here is derived from an EMBL/GenBank/DDBJ whole genome shotgun (WGS) entry which is preliminary data.</text>
</comment>
<reference evidence="1 2" key="1">
    <citation type="submission" date="2018-04" db="EMBL/GenBank/DDBJ databases">
        <title>Genomic Encyclopedia of Type Strains, Phase IV (KMG-IV): sequencing the most valuable type-strain genomes for metagenomic binning, comparative biology and taxonomic classification.</title>
        <authorList>
            <person name="Goeker M."/>
        </authorList>
    </citation>
    <scope>NUCLEOTIDE SEQUENCE [LARGE SCALE GENOMIC DNA]</scope>
    <source>
        <strain evidence="1 2">DSM 14823</strain>
    </source>
</reference>
<dbReference type="GO" id="GO:0003824">
    <property type="term" value="F:catalytic activity"/>
    <property type="evidence" value="ECO:0007669"/>
    <property type="project" value="InterPro"/>
</dbReference>
<sequence length="106" mass="11373">MMAWTQNEIEACIENCKKKAAVDAEFRKKLMDDPAAAVKEVSGKEIPAGFKIKILENDPAYDATFVLPPLVSGNISDRELDEVAAGICGMQTCAMDACGVAGNYSK</sequence>
<protein>
    <submittedName>
        <fullName evidence="1">Putative ribosomally synthesized peptide</fullName>
    </submittedName>
</protein>
<dbReference type="RefSeq" id="WP_116883298.1">
    <property type="nucleotide sequence ID" value="NZ_CABMMC010000006.1"/>
</dbReference>
<dbReference type="NCBIfam" id="TIGR03793">
    <property type="entry name" value="leader_NHLP"/>
    <property type="match status" value="1"/>
</dbReference>
<dbReference type="SUPFAM" id="SSF56209">
    <property type="entry name" value="Nitrile hydratase alpha chain"/>
    <property type="match status" value="1"/>
</dbReference>
<dbReference type="OrthoDB" id="1809698at2"/>
<dbReference type="Proteomes" id="UP000245959">
    <property type="component" value="Unassembled WGS sequence"/>
</dbReference>
<dbReference type="InterPro" id="IPR022513">
    <property type="entry name" value="TOMM_pelo"/>
</dbReference>
<proteinExistence type="predicted"/>
<accession>A0A2U1B6I5</accession>